<dbReference type="InterPro" id="IPR051453">
    <property type="entry name" value="MBL_Glyoxalase_II"/>
</dbReference>
<evidence type="ECO:0000256" key="2">
    <source>
        <dbReference type="ARBA" id="ARBA00022723"/>
    </source>
</evidence>
<accession>A0A382L5P1</accession>
<keyword evidence="2" id="KW-0479">Metal-binding</keyword>
<sequence>MSITVDSITVGPFQENTFILWEKELRSALLVDPGDNPYEIISKIRILDLVPVAIINTHAHLDHVGAVSKIKDEFSIPFYLHKDEKQILEHYPEMCRMFGIKPYEIPSVDNWISGDGELKFDNLKVTYLETPGHTPGGTTYMIDGHCFSGDTLFYGSIGRTDLPGGNFTTLMNS</sequence>
<dbReference type="Gene3D" id="3.60.15.10">
    <property type="entry name" value="Ribonuclease Z/Hydroxyacylglutathione hydrolase-like"/>
    <property type="match status" value="1"/>
</dbReference>
<protein>
    <recommendedName>
        <fullName evidence="5">Metallo-beta-lactamase domain-containing protein</fullName>
    </recommendedName>
</protein>
<dbReference type="SMART" id="SM00849">
    <property type="entry name" value="Lactamase_B"/>
    <property type="match status" value="1"/>
</dbReference>
<evidence type="ECO:0000256" key="3">
    <source>
        <dbReference type="ARBA" id="ARBA00022801"/>
    </source>
</evidence>
<comment type="cofactor">
    <cofactor evidence="1">
        <name>Zn(2+)</name>
        <dbReference type="ChEBI" id="CHEBI:29105"/>
    </cofactor>
</comment>
<dbReference type="GO" id="GO:0016787">
    <property type="term" value="F:hydrolase activity"/>
    <property type="evidence" value="ECO:0007669"/>
    <property type="project" value="UniProtKB-KW"/>
</dbReference>
<feature type="domain" description="Metallo-beta-lactamase" evidence="5">
    <location>
        <begin position="14"/>
        <end position="173"/>
    </location>
</feature>
<dbReference type="PANTHER" id="PTHR46233">
    <property type="entry name" value="HYDROXYACYLGLUTATHIONE HYDROLASE GLOC"/>
    <property type="match status" value="1"/>
</dbReference>
<name>A0A382L5P1_9ZZZZ</name>
<gene>
    <name evidence="6" type="ORF">METZ01_LOCUS283161</name>
</gene>
<evidence type="ECO:0000256" key="1">
    <source>
        <dbReference type="ARBA" id="ARBA00001947"/>
    </source>
</evidence>
<dbReference type="SUPFAM" id="SSF56281">
    <property type="entry name" value="Metallo-hydrolase/oxidoreductase"/>
    <property type="match status" value="1"/>
</dbReference>
<keyword evidence="4" id="KW-0862">Zinc</keyword>
<keyword evidence="3" id="KW-0378">Hydrolase</keyword>
<reference evidence="6" key="1">
    <citation type="submission" date="2018-05" db="EMBL/GenBank/DDBJ databases">
        <authorList>
            <person name="Lanie J.A."/>
            <person name="Ng W.-L."/>
            <person name="Kazmierczak K.M."/>
            <person name="Andrzejewski T.M."/>
            <person name="Davidsen T.M."/>
            <person name="Wayne K.J."/>
            <person name="Tettelin H."/>
            <person name="Glass J.I."/>
            <person name="Rusch D."/>
            <person name="Podicherti R."/>
            <person name="Tsui H.-C.T."/>
            <person name="Winkler M.E."/>
        </authorList>
    </citation>
    <scope>NUCLEOTIDE SEQUENCE</scope>
</reference>
<dbReference type="CDD" id="cd06262">
    <property type="entry name" value="metallo-hydrolase-like_MBL-fold"/>
    <property type="match status" value="1"/>
</dbReference>
<dbReference type="InterPro" id="IPR036866">
    <property type="entry name" value="RibonucZ/Hydroxyglut_hydro"/>
</dbReference>
<dbReference type="Pfam" id="PF00753">
    <property type="entry name" value="Lactamase_B"/>
    <property type="match status" value="1"/>
</dbReference>
<proteinExistence type="predicted"/>
<dbReference type="PANTHER" id="PTHR46233:SF3">
    <property type="entry name" value="HYDROXYACYLGLUTATHIONE HYDROLASE GLOC"/>
    <property type="match status" value="1"/>
</dbReference>
<evidence type="ECO:0000256" key="4">
    <source>
        <dbReference type="ARBA" id="ARBA00022833"/>
    </source>
</evidence>
<feature type="non-terminal residue" evidence="6">
    <location>
        <position position="173"/>
    </location>
</feature>
<organism evidence="6">
    <name type="scientific">marine metagenome</name>
    <dbReference type="NCBI Taxonomy" id="408172"/>
    <lineage>
        <taxon>unclassified sequences</taxon>
        <taxon>metagenomes</taxon>
        <taxon>ecological metagenomes</taxon>
    </lineage>
</organism>
<dbReference type="GO" id="GO:0046872">
    <property type="term" value="F:metal ion binding"/>
    <property type="evidence" value="ECO:0007669"/>
    <property type="project" value="UniProtKB-KW"/>
</dbReference>
<dbReference type="InterPro" id="IPR001279">
    <property type="entry name" value="Metallo-B-lactamas"/>
</dbReference>
<dbReference type="EMBL" id="UINC01084037">
    <property type="protein sequence ID" value="SVC30307.1"/>
    <property type="molecule type" value="Genomic_DNA"/>
</dbReference>
<dbReference type="AlphaFoldDB" id="A0A382L5P1"/>
<evidence type="ECO:0000259" key="5">
    <source>
        <dbReference type="SMART" id="SM00849"/>
    </source>
</evidence>
<evidence type="ECO:0000313" key="6">
    <source>
        <dbReference type="EMBL" id="SVC30307.1"/>
    </source>
</evidence>